<accession>A0A2M8RTC7</accession>
<keyword evidence="3" id="KW-0472">Membrane</keyword>
<evidence type="ECO:0000313" key="4">
    <source>
        <dbReference type="EMBL" id="PJG82119.1"/>
    </source>
</evidence>
<feature type="compositionally biased region" description="Polar residues" evidence="2">
    <location>
        <begin position="125"/>
        <end position="141"/>
    </location>
</feature>
<evidence type="ECO:0000313" key="5">
    <source>
        <dbReference type="Proteomes" id="UP000230282"/>
    </source>
</evidence>
<keyword evidence="3" id="KW-0812">Transmembrane</keyword>
<evidence type="ECO:0000256" key="2">
    <source>
        <dbReference type="SAM" id="MobiDB-lite"/>
    </source>
</evidence>
<dbReference type="OrthoDB" id="5689409at2"/>
<name>A0A2M8RTC7_9PAST</name>
<protein>
    <recommendedName>
        <fullName evidence="6">DUF2570 domain-containing protein</fullName>
    </recommendedName>
</protein>
<keyword evidence="3" id="KW-1133">Transmembrane helix</keyword>
<sequence>MLERFFIGAFGKVMIGTVIMLVSINGYLCFANKVKEQKLITAEQAIAQEKENNRQLANQLDNARLQINQYQAQVKALHENVLNQLQQAENRTNEIINELQTVTSWSNQPVPSNVSRLLNKRKSANDNSPTAPLPNRSTVPNTDAKHQN</sequence>
<dbReference type="AlphaFoldDB" id="A0A2M8RTC7"/>
<comment type="caution">
    <text evidence="4">The sequence shown here is derived from an EMBL/GenBank/DDBJ whole genome shotgun (WGS) entry which is preliminary data.</text>
</comment>
<evidence type="ECO:0000256" key="3">
    <source>
        <dbReference type="SAM" id="Phobius"/>
    </source>
</evidence>
<evidence type="ECO:0008006" key="6">
    <source>
        <dbReference type="Google" id="ProtNLM"/>
    </source>
</evidence>
<keyword evidence="1" id="KW-0175">Coiled coil</keyword>
<feature type="coiled-coil region" evidence="1">
    <location>
        <begin position="32"/>
        <end position="102"/>
    </location>
</feature>
<gene>
    <name evidence="4" type="ORF">CVP04_10715</name>
</gene>
<feature type="region of interest" description="Disordered" evidence="2">
    <location>
        <begin position="122"/>
        <end position="148"/>
    </location>
</feature>
<dbReference type="RefSeq" id="WP_100297506.1">
    <property type="nucleotide sequence ID" value="NZ_PHGZ01000028.1"/>
</dbReference>
<proteinExistence type="predicted"/>
<dbReference type="EMBL" id="PHGZ01000028">
    <property type="protein sequence ID" value="PJG82119.1"/>
    <property type="molecule type" value="Genomic_DNA"/>
</dbReference>
<keyword evidence="5" id="KW-1185">Reference proteome</keyword>
<feature type="transmembrane region" description="Helical" evidence="3">
    <location>
        <begin position="6"/>
        <end position="30"/>
    </location>
</feature>
<reference evidence="4 5" key="1">
    <citation type="submission" date="2017-11" db="EMBL/GenBank/DDBJ databases">
        <title>Reclassification of Bisgaard taxon 5 as Caviibacterium pharyngocola gen. nov., sp. nov.</title>
        <authorList>
            <person name="Christensen H."/>
        </authorList>
    </citation>
    <scope>NUCLEOTIDE SEQUENCE [LARGE SCALE GENOMIC DNA]</scope>
    <source>
        <strain evidence="4 5">7_3</strain>
    </source>
</reference>
<organism evidence="4 5">
    <name type="scientific">Caviibacterium pharyngocola</name>
    <dbReference type="NCBI Taxonomy" id="28159"/>
    <lineage>
        <taxon>Bacteria</taxon>
        <taxon>Pseudomonadati</taxon>
        <taxon>Pseudomonadota</taxon>
        <taxon>Gammaproteobacteria</taxon>
        <taxon>Pasteurellales</taxon>
        <taxon>Pasteurellaceae</taxon>
        <taxon>Caviibacterium</taxon>
    </lineage>
</organism>
<evidence type="ECO:0000256" key="1">
    <source>
        <dbReference type="SAM" id="Coils"/>
    </source>
</evidence>
<dbReference type="Proteomes" id="UP000230282">
    <property type="component" value="Unassembled WGS sequence"/>
</dbReference>